<dbReference type="EMBL" id="JAPHEH010000001">
    <property type="protein sequence ID" value="MDG4475869.1"/>
    <property type="molecule type" value="Genomic_DNA"/>
</dbReference>
<gene>
    <name evidence="1" type="ORF">OLX77_06815</name>
</gene>
<accession>A0A9X4RLM0</accession>
<evidence type="ECO:0000313" key="1">
    <source>
        <dbReference type="EMBL" id="MDG4475869.1"/>
    </source>
</evidence>
<organism evidence="1 2">
    <name type="scientific">Thiovibrio frasassiensis</name>
    <dbReference type="NCBI Taxonomy" id="2984131"/>
    <lineage>
        <taxon>Bacteria</taxon>
        <taxon>Pseudomonadati</taxon>
        <taxon>Thermodesulfobacteriota</taxon>
        <taxon>Desulfobulbia</taxon>
        <taxon>Desulfobulbales</taxon>
        <taxon>Thiovibrionaceae</taxon>
        <taxon>Thiovibrio</taxon>
    </lineage>
</organism>
<dbReference type="AlphaFoldDB" id="A0A9X4RLM0"/>
<keyword evidence="2" id="KW-1185">Reference proteome</keyword>
<comment type="caution">
    <text evidence="1">The sequence shown here is derived from an EMBL/GenBank/DDBJ whole genome shotgun (WGS) entry which is preliminary data.</text>
</comment>
<reference evidence="1" key="2">
    <citation type="submission" date="2022-10" db="EMBL/GenBank/DDBJ databases">
        <authorList>
            <person name="Aronson H.S."/>
        </authorList>
    </citation>
    <scope>NUCLEOTIDE SEQUENCE</scope>
    <source>
        <strain evidence="1">RS19-109</strain>
    </source>
</reference>
<reference evidence="1" key="1">
    <citation type="journal article" date="2022" name="bioRxiv">
        <title>Thiovibrio frasassiensisgen. nov., sp. nov., an autotrophic, elemental sulfur disproportionating bacterium isolated from sulfidic karst sediment, and proposal of Thiovibrionaceae fam. nov.</title>
        <authorList>
            <person name="Aronson H."/>
            <person name="Thomas C."/>
            <person name="Bhattacharyya M."/>
            <person name="Eckstein S."/>
            <person name="Jensen S."/>
            <person name="Barco R."/>
            <person name="Macalady J."/>
            <person name="Amend J."/>
        </authorList>
    </citation>
    <scope>NUCLEOTIDE SEQUENCE</scope>
    <source>
        <strain evidence="1">RS19-109</strain>
    </source>
</reference>
<dbReference type="Proteomes" id="UP001154240">
    <property type="component" value="Unassembled WGS sequence"/>
</dbReference>
<name>A0A9X4RLM0_9BACT</name>
<evidence type="ECO:0000313" key="2">
    <source>
        <dbReference type="Proteomes" id="UP001154240"/>
    </source>
</evidence>
<dbReference type="RefSeq" id="WP_307632843.1">
    <property type="nucleotide sequence ID" value="NZ_JAPHEH010000001.1"/>
</dbReference>
<proteinExistence type="predicted"/>
<sequence length="364" mass="39740">MRQSLNALFSPETSPHPSDLQPFRLLCDALFFYTLPDANTPLADKNETPESSIGYTPVQLSDREQDRFHSLAKELRGHEAEFHSGLLASLSAGHADRDEATVGALAASLRSGTPTDRPQQAENEVLWQAMLILKLAEMFREEEREINQGFMAISGKEAELFAAIRGDASGEEEEDEEEGQALRELAASAGPSGPTINVARLIKAWGRLYTRDPRAPEFPLLVTTHEEVQGLLAERYEALTGKPSRLLVSLILPTQKENMADDAQTEALKTAIEAARVHFNRELLGVAASGTISAEQLTALQGAGNELNRASLPFLENRPTEKGLRFYAYEGTTLRDLFTELTGTPMAKPKQGPATTTGLLAVLS</sequence>
<protein>
    <submittedName>
        <fullName evidence="1">Uncharacterized protein</fullName>
    </submittedName>
</protein>